<evidence type="ECO:0000313" key="1">
    <source>
        <dbReference type="EMBL" id="SDF49980.1"/>
    </source>
</evidence>
<accession>A0A1G7LLV2</accession>
<sequence>MIRKILISTILATTFLSCDGDLKQGKCDEGFFEQDNFEGGSYCVPLADTDGVETTVKDNEKLNEKDLDELER</sequence>
<protein>
    <submittedName>
        <fullName evidence="1">Uncharacterized protein</fullName>
    </submittedName>
</protein>
<evidence type="ECO:0000313" key="2">
    <source>
        <dbReference type="Proteomes" id="UP000182114"/>
    </source>
</evidence>
<name>A0A1G7LLV2_9FLAO</name>
<dbReference type="AlphaFoldDB" id="A0A1G7LLV2"/>
<gene>
    <name evidence="1" type="ORF">SAMN04487992_1192</name>
</gene>
<keyword evidence="2" id="KW-1185">Reference proteome</keyword>
<reference evidence="2" key="1">
    <citation type="submission" date="2016-10" db="EMBL/GenBank/DDBJ databases">
        <authorList>
            <person name="Varghese N."/>
            <person name="Submissions S."/>
        </authorList>
    </citation>
    <scope>NUCLEOTIDE SEQUENCE [LARGE SCALE GENOMIC DNA]</scope>
    <source>
        <strain evidence="2">DSM 24729</strain>
    </source>
</reference>
<organism evidence="1 2">
    <name type="scientific">Cellulophaga baltica</name>
    <dbReference type="NCBI Taxonomy" id="76594"/>
    <lineage>
        <taxon>Bacteria</taxon>
        <taxon>Pseudomonadati</taxon>
        <taxon>Bacteroidota</taxon>
        <taxon>Flavobacteriia</taxon>
        <taxon>Flavobacteriales</taxon>
        <taxon>Flavobacteriaceae</taxon>
        <taxon>Cellulophaga</taxon>
    </lineage>
</organism>
<dbReference type="PROSITE" id="PS51257">
    <property type="entry name" value="PROKAR_LIPOPROTEIN"/>
    <property type="match status" value="1"/>
</dbReference>
<dbReference type="eggNOG" id="ENOG502ZZVU">
    <property type="taxonomic scope" value="Bacteria"/>
</dbReference>
<dbReference type="EMBL" id="FNBD01000019">
    <property type="protein sequence ID" value="SDF49980.1"/>
    <property type="molecule type" value="Genomic_DNA"/>
</dbReference>
<proteinExistence type="predicted"/>
<dbReference type="RefSeq" id="WP_024480378.1">
    <property type="nucleotide sequence ID" value="NZ_FNBD01000019.1"/>
</dbReference>
<dbReference type="Proteomes" id="UP000182114">
    <property type="component" value="Unassembled WGS sequence"/>
</dbReference>